<feature type="compositionally biased region" description="Polar residues" evidence="3">
    <location>
        <begin position="146"/>
        <end position="169"/>
    </location>
</feature>
<dbReference type="PANTHER" id="PTHR46910">
    <property type="entry name" value="TRANSCRIPTION FACTOR PDR1"/>
    <property type="match status" value="1"/>
</dbReference>
<dbReference type="SMART" id="SM00066">
    <property type="entry name" value="GAL4"/>
    <property type="match status" value="1"/>
</dbReference>
<feature type="domain" description="Zn(2)-C6 fungal-type" evidence="4">
    <location>
        <begin position="57"/>
        <end position="87"/>
    </location>
</feature>
<dbReference type="InParanoid" id="A0A136JGD1"/>
<evidence type="ECO:0000313" key="6">
    <source>
        <dbReference type="Proteomes" id="UP000070501"/>
    </source>
</evidence>
<feature type="compositionally biased region" description="Polar residues" evidence="3">
    <location>
        <begin position="31"/>
        <end position="46"/>
    </location>
</feature>
<evidence type="ECO:0000256" key="1">
    <source>
        <dbReference type="ARBA" id="ARBA00022723"/>
    </source>
</evidence>
<dbReference type="Pfam" id="PF00172">
    <property type="entry name" value="Zn_clus"/>
    <property type="match status" value="1"/>
</dbReference>
<evidence type="ECO:0000313" key="5">
    <source>
        <dbReference type="EMBL" id="KXJ96194.1"/>
    </source>
</evidence>
<dbReference type="Gene3D" id="4.10.240.10">
    <property type="entry name" value="Zn(2)-C6 fungal-type DNA-binding domain"/>
    <property type="match status" value="1"/>
</dbReference>
<name>A0A136JGD1_9PEZI</name>
<dbReference type="InterPro" id="IPR007219">
    <property type="entry name" value="XnlR_reg_dom"/>
</dbReference>
<dbReference type="InterPro" id="IPR050987">
    <property type="entry name" value="AtrR-like"/>
</dbReference>
<dbReference type="PROSITE" id="PS00463">
    <property type="entry name" value="ZN2_CY6_FUNGAL_1"/>
    <property type="match status" value="1"/>
</dbReference>
<dbReference type="SUPFAM" id="SSF57701">
    <property type="entry name" value="Zn2/Cys6 DNA-binding domain"/>
    <property type="match status" value="1"/>
</dbReference>
<dbReference type="InterPro" id="IPR001138">
    <property type="entry name" value="Zn2Cys6_DnaBD"/>
</dbReference>
<dbReference type="OrthoDB" id="4456959at2759"/>
<dbReference type="PROSITE" id="PS50048">
    <property type="entry name" value="ZN2_CY6_FUNGAL_2"/>
    <property type="match status" value="1"/>
</dbReference>
<sequence>MPPGRPSKRTGESADGDSSDEHSTKLKSQRTQRGSTQNDFSSVVKSKLQSYTRTGQACDRCKVRKIRCDALPEGCSHCISQNLECYVTDRVTGRTERRGYTQELEREKAAMMAQIRTLERMLESNGIHATRFQWPQPFDSPRRASYRSNQDISSQDASQQTSQLTTPLGPSSPFSTSESTSISAAPGGTTVRPHLVSFDSLKLSVLGNEIDLGAYEETNIRDAAFRATYFPIESSPTERTALHTLLNLQQPASAELPQWNDALQYAEWWFTNVYPFFPVLHQPTFFSNLKLLYENPASSSLTSAELVAIHMVFATTLRQVGLTSVDHSRRPHMHSWSDKHYYYALGKFSELLAARDFRDCQALALVLFHATRFSKPRVSAWVANQTLCLAMELSLHRRQPMDNSRRRLDDEIRKRLWWAVLWLAIIVLGRMGRPMPLGLHDMDVDYPEALPDEVLEEQGSDPAANVACPFLVGLWIMRATRMYLHMYSTIYSIRPKPSAYLVTLRGLEKELRHWEDSLPSSLRIDEAGTLEPNGSDFHALYIQYITLNLRLYLRHPMALPPDDQELLESTLQANEASSKALLKCLLALQKIRSIEATWLGLGTYTTGAFLHLTSYWQRRNVLSEHDILTLRRDMMSWFMIINETSQLLDNGQGLPAAINDIIQRILSWIEQDRRRPSVDSRSTQLSQEGTKPKAHEPTHLSHMSAPTLLTDAESRNTMAYTVPGRTGYYPDPSVTSSAVYGGPMNFSGTPVQTPNAAQYNPANHHFPYGAQLRMEQPQGHEHAPGSSQRNSSAMESYGPGAPAGMAQGSQPVMWRSQLPTNEPHNIDVGIAGPSGSGAHGDSAWNDWNAAIPGGQESRYGPQHTLMSMGQPQRQEARTDGGMPAGPEMEMGIVPGSNDMTWPGMMYHSSSDRQPRPPQ</sequence>
<dbReference type="AlphaFoldDB" id="A0A136JGD1"/>
<evidence type="ECO:0000256" key="3">
    <source>
        <dbReference type="SAM" id="MobiDB-lite"/>
    </source>
</evidence>
<organism evidence="5 6">
    <name type="scientific">Microdochium bolleyi</name>
    <dbReference type="NCBI Taxonomy" id="196109"/>
    <lineage>
        <taxon>Eukaryota</taxon>
        <taxon>Fungi</taxon>
        <taxon>Dikarya</taxon>
        <taxon>Ascomycota</taxon>
        <taxon>Pezizomycotina</taxon>
        <taxon>Sordariomycetes</taxon>
        <taxon>Xylariomycetidae</taxon>
        <taxon>Xylariales</taxon>
        <taxon>Microdochiaceae</taxon>
        <taxon>Microdochium</taxon>
    </lineage>
</organism>
<feature type="region of interest" description="Disordered" evidence="3">
    <location>
        <begin position="132"/>
        <end position="188"/>
    </location>
</feature>
<feature type="compositionally biased region" description="Polar residues" evidence="3">
    <location>
        <begin position="679"/>
        <end position="689"/>
    </location>
</feature>
<dbReference type="STRING" id="196109.A0A136JGD1"/>
<feature type="region of interest" description="Disordered" evidence="3">
    <location>
        <begin position="775"/>
        <end position="918"/>
    </location>
</feature>
<feature type="compositionally biased region" description="Polar residues" evidence="3">
    <location>
        <begin position="785"/>
        <end position="794"/>
    </location>
</feature>
<dbReference type="CDD" id="cd00067">
    <property type="entry name" value="GAL4"/>
    <property type="match status" value="1"/>
</dbReference>
<feature type="compositionally biased region" description="Polar residues" evidence="3">
    <location>
        <begin position="864"/>
        <end position="873"/>
    </location>
</feature>
<gene>
    <name evidence="5" type="ORF">Micbo1qcDRAFT_158417</name>
</gene>
<dbReference type="EMBL" id="KQ964246">
    <property type="protein sequence ID" value="KXJ96194.1"/>
    <property type="molecule type" value="Genomic_DNA"/>
</dbReference>
<feature type="compositionally biased region" description="Basic and acidic residues" evidence="3">
    <location>
        <begin position="909"/>
        <end position="918"/>
    </location>
</feature>
<protein>
    <recommendedName>
        <fullName evidence="4">Zn(2)-C6 fungal-type domain-containing protein</fullName>
    </recommendedName>
</protein>
<dbReference type="Pfam" id="PF04082">
    <property type="entry name" value="Fungal_trans"/>
    <property type="match status" value="1"/>
</dbReference>
<feature type="compositionally biased region" description="Low complexity" evidence="3">
    <location>
        <begin position="171"/>
        <end position="183"/>
    </location>
</feature>
<dbReference type="Proteomes" id="UP000070501">
    <property type="component" value="Unassembled WGS sequence"/>
</dbReference>
<dbReference type="CDD" id="cd12148">
    <property type="entry name" value="fungal_TF_MHR"/>
    <property type="match status" value="1"/>
</dbReference>
<feature type="compositionally biased region" description="Basic and acidic residues" evidence="3">
    <location>
        <begin position="690"/>
        <end position="699"/>
    </location>
</feature>
<dbReference type="GO" id="GO:0008270">
    <property type="term" value="F:zinc ion binding"/>
    <property type="evidence" value="ECO:0007669"/>
    <property type="project" value="InterPro"/>
</dbReference>
<evidence type="ECO:0000256" key="2">
    <source>
        <dbReference type="ARBA" id="ARBA00023242"/>
    </source>
</evidence>
<keyword evidence="6" id="KW-1185">Reference proteome</keyword>
<keyword evidence="2" id="KW-0539">Nucleus</keyword>
<evidence type="ECO:0000259" key="4">
    <source>
        <dbReference type="PROSITE" id="PS50048"/>
    </source>
</evidence>
<dbReference type="InterPro" id="IPR036864">
    <property type="entry name" value="Zn2-C6_fun-type_DNA-bd_sf"/>
</dbReference>
<feature type="region of interest" description="Disordered" evidence="3">
    <location>
        <begin position="1"/>
        <end position="46"/>
    </location>
</feature>
<feature type="region of interest" description="Disordered" evidence="3">
    <location>
        <begin position="676"/>
        <end position="707"/>
    </location>
</feature>
<accession>A0A136JGD1</accession>
<dbReference type="GO" id="GO:0000981">
    <property type="term" value="F:DNA-binding transcription factor activity, RNA polymerase II-specific"/>
    <property type="evidence" value="ECO:0007669"/>
    <property type="project" value="InterPro"/>
</dbReference>
<reference evidence="6" key="1">
    <citation type="submission" date="2016-02" db="EMBL/GenBank/DDBJ databases">
        <title>Draft genome sequence of Microdochium bolleyi, a fungal endophyte of beachgrass.</title>
        <authorList>
            <consortium name="DOE Joint Genome Institute"/>
            <person name="David A.S."/>
            <person name="May G."/>
            <person name="Haridas S."/>
            <person name="Lim J."/>
            <person name="Wang M."/>
            <person name="Labutti K."/>
            <person name="Lipzen A."/>
            <person name="Barry K."/>
            <person name="Grigoriev I.V."/>
        </authorList>
    </citation>
    <scope>NUCLEOTIDE SEQUENCE [LARGE SCALE GENOMIC DNA]</scope>
    <source>
        <strain evidence="6">J235TASD1</strain>
    </source>
</reference>
<proteinExistence type="predicted"/>
<feature type="compositionally biased region" description="Low complexity" evidence="3">
    <location>
        <begin position="880"/>
        <end position="891"/>
    </location>
</feature>
<dbReference type="GO" id="GO:0003677">
    <property type="term" value="F:DNA binding"/>
    <property type="evidence" value="ECO:0007669"/>
    <property type="project" value="InterPro"/>
</dbReference>
<keyword evidence="1" id="KW-0479">Metal-binding</keyword>
<dbReference type="GO" id="GO:0006351">
    <property type="term" value="P:DNA-templated transcription"/>
    <property type="evidence" value="ECO:0007669"/>
    <property type="project" value="InterPro"/>
</dbReference>
<dbReference type="PANTHER" id="PTHR46910:SF4">
    <property type="entry name" value="ZN(2)-C6 FUNGAL-TYPE DOMAIN-CONTAINING PROTEIN"/>
    <property type="match status" value="1"/>
</dbReference>